<sequence>MGIHGAVTLALAKPSDGMRDGSHRVGNCPSMLRDRVHVGREMSAFTVVNWNQRINDAGDELGSCQGIALRTRRNSSLAMVAICLAALLKTGVAGTLSRFNCINYNY</sequence>
<feature type="non-terminal residue" evidence="2">
    <location>
        <position position="106"/>
    </location>
</feature>
<evidence type="ECO:0000313" key="3">
    <source>
        <dbReference type="Proteomes" id="UP000799439"/>
    </source>
</evidence>
<evidence type="ECO:0000313" key="2">
    <source>
        <dbReference type="EMBL" id="KAF2157700.1"/>
    </source>
</evidence>
<reference evidence="2" key="1">
    <citation type="journal article" date="2020" name="Stud. Mycol.">
        <title>101 Dothideomycetes genomes: a test case for predicting lifestyles and emergence of pathogens.</title>
        <authorList>
            <person name="Haridas S."/>
            <person name="Albert R."/>
            <person name="Binder M."/>
            <person name="Bloem J."/>
            <person name="Labutti K."/>
            <person name="Salamov A."/>
            <person name="Andreopoulos B."/>
            <person name="Baker S."/>
            <person name="Barry K."/>
            <person name="Bills G."/>
            <person name="Bluhm B."/>
            <person name="Cannon C."/>
            <person name="Castanera R."/>
            <person name="Culley D."/>
            <person name="Daum C."/>
            <person name="Ezra D."/>
            <person name="Gonzalez J."/>
            <person name="Henrissat B."/>
            <person name="Kuo A."/>
            <person name="Liang C."/>
            <person name="Lipzen A."/>
            <person name="Lutzoni F."/>
            <person name="Magnuson J."/>
            <person name="Mondo S."/>
            <person name="Nolan M."/>
            <person name="Ohm R."/>
            <person name="Pangilinan J."/>
            <person name="Park H.-J."/>
            <person name="Ramirez L."/>
            <person name="Alfaro M."/>
            <person name="Sun H."/>
            <person name="Tritt A."/>
            <person name="Yoshinaga Y."/>
            <person name="Zwiers L.-H."/>
            <person name="Turgeon B."/>
            <person name="Goodwin S."/>
            <person name="Spatafora J."/>
            <person name="Crous P."/>
            <person name="Grigoriev I."/>
        </authorList>
    </citation>
    <scope>NUCLEOTIDE SEQUENCE</scope>
    <source>
        <strain evidence="2">CBS 260.36</strain>
    </source>
</reference>
<keyword evidence="1" id="KW-0812">Transmembrane</keyword>
<feature type="transmembrane region" description="Helical" evidence="1">
    <location>
        <begin position="77"/>
        <end position="96"/>
    </location>
</feature>
<protein>
    <submittedName>
        <fullName evidence="2">Uncharacterized protein</fullName>
    </submittedName>
</protein>
<gene>
    <name evidence="2" type="ORF">K461DRAFT_273919</name>
</gene>
<dbReference type="AlphaFoldDB" id="A0A9P4JBQ8"/>
<dbReference type="EMBL" id="ML996081">
    <property type="protein sequence ID" value="KAF2157700.1"/>
    <property type="molecule type" value="Genomic_DNA"/>
</dbReference>
<keyword evidence="3" id="KW-1185">Reference proteome</keyword>
<proteinExistence type="predicted"/>
<comment type="caution">
    <text evidence="2">The sequence shown here is derived from an EMBL/GenBank/DDBJ whole genome shotgun (WGS) entry which is preliminary data.</text>
</comment>
<dbReference type="Proteomes" id="UP000799439">
    <property type="component" value="Unassembled WGS sequence"/>
</dbReference>
<name>A0A9P4JBQ8_9PEZI</name>
<keyword evidence="1" id="KW-1133">Transmembrane helix</keyword>
<organism evidence="2 3">
    <name type="scientific">Myriangium duriaei CBS 260.36</name>
    <dbReference type="NCBI Taxonomy" id="1168546"/>
    <lineage>
        <taxon>Eukaryota</taxon>
        <taxon>Fungi</taxon>
        <taxon>Dikarya</taxon>
        <taxon>Ascomycota</taxon>
        <taxon>Pezizomycotina</taxon>
        <taxon>Dothideomycetes</taxon>
        <taxon>Dothideomycetidae</taxon>
        <taxon>Myriangiales</taxon>
        <taxon>Myriangiaceae</taxon>
        <taxon>Myriangium</taxon>
    </lineage>
</organism>
<accession>A0A9P4JBQ8</accession>
<evidence type="ECO:0000256" key="1">
    <source>
        <dbReference type="SAM" id="Phobius"/>
    </source>
</evidence>
<keyword evidence="1" id="KW-0472">Membrane</keyword>